<evidence type="ECO:0000313" key="3">
    <source>
        <dbReference type="Proteomes" id="UP000008063"/>
    </source>
</evidence>
<dbReference type="AlphaFoldDB" id="F8PNW0"/>
<dbReference type="OrthoDB" id="5410040at2759"/>
<dbReference type="OMA" id="PCPVDRG"/>
<organism evidence="3">
    <name type="scientific">Serpula lacrymans var. lacrymans (strain S7.3)</name>
    <name type="common">Dry rot fungus</name>
    <dbReference type="NCBI Taxonomy" id="936435"/>
    <lineage>
        <taxon>Eukaryota</taxon>
        <taxon>Fungi</taxon>
        <taxon>Dikarya</taxon>
        <taxon>Basidiomycota</taxon>
        <taxon>Agaricomycotina</taxon>
        <taxon>Agaricomycetes</taxon>
        <taxon>Agaricomycetidae</taxon>
        <taxon>Boletales</taxon>
        <taxon>Coniophorineae</taxon>
        <taxon>Serpulaceae</taxon>
        <taxon>Serpula</taxon>
    </lineage>
</organism>
<dbReference type="EMBL" id="GL945477">
    <property type="protein sequence ID" value="EGO01837.1"/>
    <property type="molecule type" value="Genomic_DNA"/>
</dbReference>
<dbReference type="HOGENOM" id="CLU_174998_0_0_1"/>
<evidence type="ECO:0000256" key="1">
    <source>
        <dbReference type="SAM" id="MobiDB-lite"/>
    </source>
</evidence>
<keyword evidence="3" id="KW-1185">Reference proteome</keyword>
<reference evidence="3" key="1">
    <citation type="journal article" date="2011" name="Science">
        <title>The plant cell wall-decomposing machinery underlies the functional diversity of forest fungi.</title>
        <authorList>
            <person name="Eastwood D.C."/>
            <person name="Floudas D."/>
            <person name="Binder M."/>
            <person name="Majcherczyk A."/>
            <person name="Schneider P."/>
            <person name="Aerts A."/>
            <person name="Asiegbu F.O."/>
            <person name="Baker S.E."/>
            <person name="Barry K."/>
            <person name="Bendiksby M."/>
            <person name="Blumentritt M."/>
            <person name="Coutinho P.M."/>
            <person name="Cullen D."/>
            <person name="de Vries R.P."/>
            <person name="Gathman A."/>
            <person name="Goodell B."/>
            <person name="Henrissat B."/>
            <person name="Ihrmark K."/>
            <person name="Kauserud H."/>
            <person name="Kohler A."/>
            <person name="LaButti K."/>
            <person name="Lapidus A."/>
            <person name="Lavin J.L."/>
            <person name="Lee Y.-H."/>
            <person name="Lindquist E."/>
            <person name="Lilly W."/>
            <person name="Lucas S."/>
            <person name="Morin E."/>
            <person name="Murat C."/>
            <person name="Oguiza J.A."/>
            <person name="Park J."/>
            <person name="Pisabarro A.G."/>
            <person name="Riley R."/>
            <person name="Rosling A."/>
            <person name="Salamov A."/>
            <person name="Schmidt O."/>
            <person name="Schmutz J."/>
            <person name="Skrede I."/>
            <person name="Stenlid J."/>
            <person name="Wiebenga A."/>
            <person name="Xie X."/>
            <person name="Kuees U."/>
            <person name="Hibbett D.S."/>
            <person name="Hoffmeister D."/>
            <person name="Hoegberg N."/>
            <person name="Martin F."/>
            <person name="Grigoriev I.V."/>
            <person name="Watkinson S.C."/>
        </authorList>
    </citation>
    <scope>NUCLEOTIDE SEQUENCE [LARGE SCALE GENOMIC DNA]</scope>
    <source>
        <strain evidence="3">strain S7.3</strain>
    </source>
</reference>
<dbReference type="Pfam" id="PF17051">
    <property type="entry name" value="COA2"/>
    <property type="match status" value="1"/>
</dbReference>
<evidence type="ECO:0000313" key="2">
    <source>
        <dbReference type="EMBL" id="EGO01837.1"/>
    </source>
</evidence>
<dbReference type="InParanoid" id="F8PNW0"/>
<dbReference type="GO" id="GO:0033617">
    <property type="term" value="P:mitochondrial respiratory chain complex IV assembly"/>
    <property type="evidence" value="ECO:0007669"/>
    <property type="project" value="InterPro"/>
</dbReference>
<proteinExistence type="predicted"/>
<sequence>MPAPRALHLRLTHSQRRTVVSTLFSLTFFAAVLTVSASNVLPCPARAGIHRGRYADGGGDGDGAARRGGGRADVVVEKRPRRWIEETRSEI</sequence>
<dbReference type="GO" id="GO:0005739">
    <property type="term" value="C:mitochondrion"/>
    <property type="evidence" value="ECO:0007669"/>
    <property type="project" value="GOC"/>
</dbReference>
<feature type="region of interest" description="Disordered" evidence="1">
    <location>
        <begin position="51"/>
        <end position="72"/>
    </location>
</feature>
<gene>
    <name evidence="2" type="ORF">SERLA73DRAFT_49488</name>
</gene>
<dbReference type="Proteomes" id="UP000008063">
    <property type="component" value="Unassembled WGS sequence"/>
</dbReference>
<protein>
    <submittedName>
        <fullName evidence="2">Uncharacterized protein</fullName>
    </submittedName>
</protein>
<dbReference type="InterPro" id="IPR031459">
    <property type="entry name" value="Coa2"/>
</dbReference>
<accession>F8PNW0</accession>
<name>F8PNW0_SERL3</name>